<dbReference type="SUPFAM" id="SSF57850">
    <property type="entry name" value="RING/U-box"/>
    <property type="match status" value="1"/>
</dbReference>
<evidence type="ECO:0000313" key="2">
    <source>
        <dbReference type="Proteomes" id="UP000007148"/>
    </source>
</evidence>
<dbReference type="InParanoid" id="G4TTF8"/>
<keyword evidence="2" id="KW-1185">Reference proteome</keyword>
<name>G4TTF8_SERID</name>
<dbReference type="AlphaFoldDB" id="G4TTF8"/>
<accession>G4TTF8</accession>
<dbReference type="HOGENOM" id="CLU_1283708_0_0_1"/>
<dbReference type="Proteomes" id="UP000007148">
    <property type="component" value="Unassembled WGS sequence"/>
</dbReference>
<comment type="caution">
    <text evidence="1">The sequence shown here is derived from an EMBL/GenBank/DDBJ whole genome shotgun (WGS) entry which is preliminary data.</text>
</comment>
<evidence type="ECO:0008006" key="3">
    <source>
        <dbReference type="Google" id="ProtNLM"/>
    </source>
</evidence>
<evidence type="ECO:0000313" key="1">
    <source>
        <dbReference type="EMBL" id="CCA74601.1"/>
    </source>
</evidence>
<gene>
    <name evidence="1" type="ORF">PIIN_08553</name>
</gene>
<protein>
    <recommendedName>
        <fullName evidence="3">ZZ-type domain-containing protein</fullName>
    </recommendedName>
</protein>
<reference evidence="1 2" key="1">
    <citation type="journal article" date="2011" name="PLoS Pathog.">
        <title>Endophytic Life Strategies Decoded by Genome and Transcriptome Analyses of the Mutualistic Root Symbiont Piriformospora indica.</title>
        <authorList>
            <person name="Zuccaro A."/>
            <person name="Lahrmann U."/>
            <person name="Guldener U."/>
            <person name="Langen G."/>
            <person name="Pfiffi S."/>
            <person name="Biedenkopf D."/>
            <person name="Wong P."/>
            <person name="Samans B."/>
            <person name="Grimm C."/>
            <person name="Basiewicz M."/>
            <person name="Murat C."/>
            <person name="Martin F."/>
            <person name="Kogel K.H."/>
        </authorList>
    </citation>
    <scope>NUCLEOTIDE SEQUENCE [LARGE SCALE GENOMIC DNA]</scope>
    <source>
        <strain evidence="1 2">DSM 11827</strain>
    </source>
</reference>
<dbReference type="EMBL" id="CAFZ01000332">
    <property type="protein sequence ID" value="CCA74601.1"/>
    <property type="molecule type" value="Genomic_DNA"/>
</dbReference>
<sequence length="215" mass="24651">MEVYIANGGVKKCDCCDKDYLVKFFTCTACAPHSSDNSVDICTTCCLMYAREAHQARCGPNHQFVFMRTRRQCGGCGTAISSDYMKCNNCSFDLCMLCTVRRRPMEIHQHTNRNHTFNYSAWLPHNKPGPIRTVQKFQLNWQWRCDVNGPGCTPYITGPFFHCLDCDKPGFDICAHCADFGGIWRHVRQTGHRFSFLQQESHIETSDPPPPYQPF</sequence>
<organism evidence="1 2">
    <name type="scientific">Serendipita indica (strain DSM 11827)</name>
    <name type="common">Root endophyte fungus</name>
    <name type="synonym">Piriformospora indica</name>
    <dbReference type="NCBI Taxonomy" id="1109443"/>
    <lineage>
        <taxon>Eukaryota</taxon>
        <taxon>Fungi</taxon>
        <taxon>Dikarya</taxon>
        <taxon>Basidiomycota</taxon>
        <taxon>Agaricomycotina</taxon>
        <taxon>Agaricomycetes</taxon>
        <taxon>Sebacinales</taxon>
        <taxon>Serendipitaceae</taxon>
        <taxon>Serendipita</taxon>
    </lineage>
</organism>
<dbReference type="OrthoDB" id="3245506at2759"/>
<proteinExistence type="predicted"/>